<keyword evidence="2" id="KW-1185">Reference proteome</keyword>
<dbReference type="EMBL" id="AE017126">
    <property type="protein sequence ID" value="AAP99079.1"/>
    <property type="molecule type" value="Genomic_DNA"/>
</dbReference>
<dbReference type="HOGENOM" id="CLU_145925_0_0_3"/>
<dbReference type="Pfam" id="PF20191">
    <property type="entry name" value="DUF6554"/>
    <property type="match status" value="1"/>
</dbReference>
<name>Q7VEI0_PROMA</name>
<dbReference type="KEGG" id="pma:Pro_0033"/>
<dbReference type="InterPro" id="IPR046684">
    <property type="entry name" value="DUF6554"/>
</dbReference>
<organism evidence="1 2">
    <name type="scientific">Prochlorococcus marinus (strain SARG / CCMP1375 / SS120)</name>
    <dbReference type="NCBI Taxonomy" id="167539"/>
    <lineage>
        <taxon>Bacteria</taxon>
        <taxon>Bacillati</taxon>
        <taxon>Cyanobacteriota</taxon>
        <taxon>Cyanophyceae</taxon>
        <taxon>Synechococcales</taxon>
        <taxon>Prochlorococcaceae</taxon>
        <taxon>Prochlorococcus</taxon>
    </lineage>
</organism>
<dbReference type="Proteomes" id="UP000001420">
    <property type="component" value="Chromosome"/>
</dbReference>
<dbReference type="EnsemblBacteria" id="AAP99079">
    <property type="protein sequence ID" value="AAP99079"/>
    <property type="gene ID" value="Pro_0033"/>
</dbReference>
<reference evidence="1 2" key="1">
    <citation type="journal article" date="2003" name="Proc. Natl. Acad. Sci. U.S.A.">
        <title>Genome sequence of the cyanobacterium Prochlorococcus marinus SS120, a nearly minimal oxyphototrophic genome.</title>
        <authorList>
            <person name="Dufresne A."/>
            <person name="Salanoubat M."/>
            <person name="Partensky F."/>
            <person name="Artiguenave F."/>
            <person name="Axmann I.M."/>
            <person name="Barbe V."/>
            <person name="Duprat S."/>
            <person name="Galperin M.Y."/>
            <person name="Koonin E.V."/>
            <person name="Le Gall F."/>
            <person name="Makarova K.S."/>
            <person name="Ostrowski M."/>
            <person name="Oztas S."/>
            <person name="Robert C."/>
            <person name="Rogozin I.B."/>
            <person name="Scanlan D.J."/>
            <person name="Tandeau de Marsac N."/>
            <person name="Weissenbach J."/>
            <person name="Wincker P."/>
            <person name="Wolf Y.I."/>
            <person name="Hess W.R."/>
        </authorList>
    </citation>
    <scope>NUCLEOTIDE SEQUENCE [LARGE SCALE GENOMIC DNA]</scope>
    <source>
        <strain evidence="2">SARG / CCMP1375 / SS120</strain>
    </source>
</reference>
<dbReference type="PATRIC" id="fig|167539.5.peg.33"/>
<dbReference type="eggNOG" id="ENOG503433I">
    <property type="taxonomic scope" value="Bacteria"/>
</dbReference>
<protein>
    <submittedName>
        <fullName evidence="1">Predicted membrane protein</fullName>
    </submittedName>
</protein>
<proteinExistence type="predicted"/>
<accession>Q7VEI0</accession>
<dbReference type="OrthoDB" id="558974at2"/>
<gene>
    <name evidence="1" type="ordered locus">Pro_0033</name>
</gene>
<evidence type="ECO:0000313" key="1">
    <source>
        <dbReference type="EMBL" id="AAP99079.1"/>
    </source>
</evidence>
<dbReference type="STRING" id="167539.Pro_0033"/>
<evidence type="ECO:0000313" key="2">
    <source>
        <dbReference type="Proteomes" id="UP000001420"/>
    </source>
</evidence>
<dbReference type="AlphaFoldDB" id="Q7VEI0"/>
<sequence length="87" mass="9835">MRNGGNDHASSWLAAYQSLKNERGGLFKISPRQAATIIVQQVVGSPDTYKDCIQHLGDLYPKNEEDLEGNVEEKKVNKGYVEDRYSY</sequence>